<name>A0A438GSU2_VITVI</name>
<dbReference type="AlphaFoldDB" id="A0A438GSU2"/>
<dbReference type="InterPro" id="IPR036691">
    <property type="entry name" value="Endo/exonu/phosph_ase_sf"/>
</dbReference>
<proteinExistence type="predicted"/>
<dbReference type="SUPFAM" id="SSF56219">
    <property type="entry name" value="DNase I-like"/>
    <property type="match status" value="1"/>
</dbReference>
<sequence>MSGVGAIYDTQTERGMQEDKWEESDLAKFSQFLGFPTEGLEKEILNFLRLKFKLCRDNIARSIGSGRFLEWKAVNAEGASGGILICWDKRSLEILDWEEGQFTLSCRFRNVENGAIWMFTGVYGLFSKEEREALWDELGAIRGLWEDPCMRKFAEIVDDLGLMDLPLQGENLPGMRDKTIRPGQDWTGSLFPLVGQTSTMGLVNVEGFKDLVHSWWQGIEVRGSGSYKLATKIKEIKQKLKVWNRSLALQQVEFWDREESGRILTVEETELKKEAKDNYRKWGDYGRNSLETAF</sequence>
<organism evidence="1 2">
    <name type="scientific">Vitis vinifera</name>
    <name type="common">Grape</name>
    <dbReference type="NCBI Taxonomy" id="29760"/>
    <lineage>
        <taxon>Eukaryota</taxon>
        <taxon>Viridiplantae</taxon>
        <taxon>Streptophyta</taxon>
        <taxon>Embryophyta</taxon>
        <taxon>Tracheophyta</taxon>
        <taxon>Spermatophyta</taxon>
        <taxon>Magnoliopsida</taxon>
        <taxon>eudicotyledons</taxon>
        <taxon>Gunneridae</taxon>
        <taxon>Pentapetalae</taxon>
        <taxon>rosids</taxon>
        <taxon>Vitales</taxon>
        <taxon>Vitaceae</taxon>
        <taxon>Viteae</taxon>
        <taxon>Vitis</taxon>
    </lineage>
</organism>
<accession>A0A438GSU2</accession>
<evidence type="ECO:0008006" key="3">
    <source>
        <dbReference type="Google" id="ProtNLM"/>
    </source>
</evidence>
<evidence type="ECO:0000313" key="2">
    <source>
        <dbReference type="Proteomes" id="UP000288805"/>
    </source>
</evidence>
<dbReference type="EMBL" id="QGNW01000353">
    <property type="protein sequence ID" value="RVW75252.1"/>
    <property type="molecule type" value="Genomic_DNA"/>
</dbReference>
<gene>
    <name evidence="1" type="ORF">CK203_047132</name>
</gene>
<evidence type="ECO:0000313" key="1">
    <source>
        <dbReference type="EMBL" id="RVW75252.1"/>
    </source>
</evidence>
<dbReference type="Proteomes" id="UP000288805">
    <property type="component" value="Unassembled WGS sequence"/>
</dbReference>
<comment type="caution">
    <text evidence="1">The sequence shown here is derived from an EMBL/GenBank/DDBJ whole genome shotgun (WGS) entry which is preliminary data.</text>
</comment>
<protein>
    <recommendedName>
        <fullName evidence="3">DUF4283 domain-containing protein</fullName>
    </recommendedName>
</protein>
<reference evidence="1 2" key="1">
    <citation type="journal article" date="2018" name="PLoS Genet.">
        <title>Population sequencing reveals clonal diversity and ancestral inbreeding in the grapevine cultivar Chardonnay.</title>
        <authorList>
            <person name="Roach M.J."/>
            <person name="Johnson D.L."/>
            <person name="Bohlmann J."/>
            <person name="van Vuuren H.J."/>
            <person name="Jones S.J."/>
            <person name="Pretorius I.S."/>
            <person name="Schmidt S.A."/>
            <person name="Borneman A.R."/>
        </authorList>
    </citation>
    <scope>NUCLEOTIDE SEQUENCE [LARGE SCALE GENOMIC DNA]</scope>
    <source>
        <strain evidence="2">cv. Chardonnay</strain>
        <tissue evidence="1">Leaf</tissue>
    </source>
</reference>